<gene>
    <name evidence="1" type="ORF">M094_3920</name>
</gene>
<evidence type="ECO:0000313" key="2">
    <source>
        <dbReference type="Proteomes" id="UP000028013"/>
    </source>
</evidence>
<evidence type="ECO:0000313" key="1">
    <source>
        <dbReference type="EMBL" id="KDS57007.1"/>
    </source>
</evidence>
<sequence>MQKEQIDRFVTLAGLEMPALISPGKFQGAEIYEDSAVLTFLLPKVYPLEELIDELEDQMELILLYHYLPSTSTDFGQKCCAYSNPRFGRMYKLNATANGNIECDTLYVTLYDSLEIMGCELREELLKVIKNGHMLFARSEEELLRDFV</sequence>
<reference evidence="1 2" key="1">
    <citation type="submission" date="2014-04" db="EMBL/GenBank/DDBJ databases">
        <authorList>
            <person name="Sears C."/>
            <person name="Carroll K."/>
            <person name="Sack B.R."/>
            <person name="Qadri F."/>
            <person name="Myers L.L."/>
            <person name="Chung G.-T."/>
            <person name="Escheverria P."/>
            <person name="Fraser C.M."/>
            <person name="Sadzewicz L."/>
            <person name="Shefchek K.A."/>
            <person name="Tallon L."/>
            <person name="Das S.P."/>
            <person name="Daugherty S."/>
            <person name="Mongodin E.F."/>
        </authorList>
    </citation>
    <scope>NUCLEOTIDE SEQUENCE [LARGE SCALE GENOMIC DNA]</scope>
    <source>
        <strain evidence="1 2">3978 T3 ii</strain>
    </source>
</reference>
<name>A0A078S4X0_BACUN</name>
<organism evidence="1 2">
    <name type="scientific">Bacteroides uniformis str. 3978 T3 ii</name>
    <dbReference type="NCBI Taxonomy" id="1339349"/>
    <lineage>
        <taxon>Bacteria</taxon>
        <taxon>Pseudomonadati</taxon>
        <taxon>Bacteroidota</taxon>
        <taxon>Bacteroidia</taxon>
        <taxon>Bacteroidales</taxon>
        <taxon>Bacteroidaceae</taxon>
        <taxon>Bacteroides</taxon>
    </lineage>
</organism>
<dbReference type="EMBL" id="JNHN01000090">
    <property type="protein sequence ID" value="KDS57007.1"/>
    <property type="molecule type" value="Genomic_DNA"/>
</dbReference>
<dbReference type="Proteomes" id="UP000028013">
    <property type="component" value="Unassembled WGS sequence"/>
</dbReference>
<dbReference type="AlphaFoldDB" id="A0A078S4X0"/>
<dbReference type="RefSeq" id="WP_005836226.1">
    <property type="nucleotide sequence ID" value="NZ_JNHN01000090.1"/>
</dbReference>
<accession>A0A078S4X0</accession>
<protein>
    <submittedName>
        <fullName evidence="1">Uncharacterized protein</fullName>
    </submittedName>
</protein>
<dbReference type="PATRIC" id="fig|1339349.3.peg.736"/>
<proteinExistence type="predicted"/>
<dbReference type="GeneID" id="82186487"/>
<comment type="caution">
    <text evidence="1">The sequence shown here is derived from an EMBL/GenBank/DDBJ whole genome shotgun (WGS) entry which is preliminary data.</text>
</comment>